<keyword evidence="4" id="KW-1185">Reference proteome</keyword>
<accession>A0ABS0LSM3</accession>
<dbReference type="Pfam" id="PF02698">
    <property type="entry name" value="DUF218"/>
    <property type="match status" value="1"/>
</dbReference>
<evidence type="ECO:0000259" key="2">
    <source>
        <dbReference type="Pfam" id="PF02698"/>
    </source>
</evidence>
<dbReference type="Gene3D" id="3.40.50.620">
    <property type="entry name" value="HUPs"/>
    <property type="match status" value="1"/>
</dbReference>
<dbReference type="RefSeq" id="WP_197116054.1">
    <property type="nucleotide sequence ID" value="NZ_JACBXQ010000006.1"/>
</dbReference>
<reference evidence="3 4" key="1">
    <citation type="submission" date="2020-07" db="EMBL/GenBank/DDBJ databases">
        <title>Facklamia lactis sp. nov., isolated from raw milk.</title>
        <authorList>
            <person name="Doll E.V."/>
            <person name="Huptas C."/>
            <person name="Staib L."/>
            <person name="Wenning M."/>
            <person name="Scherer S."/>
        </authorList>
    </citation>
    <scope>NUCLEOTIDE SEQUENCE [LARGE SCALE GENOMIC DNA]</scope>
    <source>
        <strain evidence="3 4">DSM 111018</strain>
    </source>
</reference>
<keyword evidence="1" id="KW-0472">Membrane</keyword>
<dbReference type="InterPro" id="IPR051599">
    <property type="entry name" value="Cell_Envelope_Assoc"/>
</dbReference>
<keyword evidence="1" id="KW-1133">Transmembrane helix</keyword>
<feature type="transmembrane region" description="Helical" evidence="1">
    <location>
        <begin position="128"/>
        <end position="153"/>
    </location>
</feature>
<comment type="caution">
    <text evidence="3">The sequence shown here is derived from an EMBL/GenBank/DDBJ whole genome shotgun (WGS) entry which is preliminary data.</text>
</comment>
<keyword evidence="1" id="KW-0812">Transmembrane</keyword>
<dbReference type="PANTHER" id="PTHR30336:SF4">
    <property type="entry name" value="ENVELOPE BIOGENESIS FACTOR ELYC"/>
    <property type="match status" value="1"/>
</dbReference>
<feature type="transmembrane region" description="Helical" evidence="1">
    <location>
        <begin position="6"/>
        <end position="23"/>
    </location>
</feature>
<feature type="transmembrane region" description="Helical" evidence="1">
    <location>
        <begin position="30"/>
        <end position="49"/>
    </location>
</feature>
<dbReference type="InterPro" id="IPR003848">
    <property type="entry name" value="DUF218"/>
</dbReference>
<sequence length="335" mass="39083">MLYVIAVLMGLLTIVVLLVRWRWFSPIALVYFIILSIVLGILEDSKWSFIVIVRYYVYLFGSTFAILMPFFLLFLAYLMLSRIDHDRQISFLRIIFNIFISLTFIGIVIYTAWVVIEKNTYLARFLSVYTLTSIYLIINFLLFVIINLVLCFYRPLYKDYQAIIILGARLSADGKISKVLRKRLELGTRVYLKATKKPIVIVTGGQSQADFPSEAQVMADYLYQKGVSKKDIIQENQAHSTRENLKFVRMMFKNNEEVTNSLIITSHFHLLRTYFYAWMMDFQLNIVGVAGSVSHVVFATLREFIAFFVLTKELNYLFIIGFLIRGIIQVLDIYR</sequence>
<feature type="transmembrane region" description="Helical" evidence="1">
    <location>
        <begin position="55"/>
        <end position="79"/>
    </location>
</feature>
<dbReference type="PANTHER" id="PTHR30336">
    <property type="entry name" value="INNER MEMBRANE PROTEIN, PROBABLE PERMEASE"/>
    <property type="match status" value="1"/>
</dbReference>
<feature type="domain" description="DUF218" evidence="2">
    <location>
        <begin position="161"/>
        <end position="282"/>
    </location>
</feature>
<evidence type="ECO:0000313" key="4">
    <source>
        <dbReference type="Proteomes" id="UP000721415"/>
    </source>
</evidence>
<proteinExistence type="predicted"/>
<name>A0ABS0LSM3_9LACT</name>
<dbReference type="InterPro" id="IPR014729">
    <property type="entry name" value="Rossmann-like_a/b/a_fold"/>
</dbReference>
<dbReference type="CDD" id="cd06259">
    <property type="entry name" value="YdcF-like"/>
    <property type="match status" value="1"/>
</dbReference>
<feature type="transmembrane region" description="Helical" evidence="1">
    <location>
        <begin position="286"/>
        <end position="310"/>
    </location>
</feature>
<protein>
    <submittedName>
        <fullName evidence="3">YdcF family protein</fullName>
    </submittedName>
</protein>
<evidence type="ECO:0000256" key="1">
    <source>
        <dbReference type="SAM" id="Phobius"/>
    </source>
</evidence>
<evidence type="ECO:0000313" key="3">
    <source>
        <dbReference type="EMBL" id="MBG9987134.1"/>
    </source>
</evidence>
<gene>
    <name evidence="3" type="ORF">HZY91_09665</name>
</gene>
<dbReference type="EMBL" id="JACBXQ010000006">
    <property type="protein sequence ID" value="MBG9987134.1"/>
    <property type="molecule type" value="Genomic_DNA"/>
</dbReference>
<dbReference type="Proteomes" id="UP000721415">
    <property type="component" value="Unassembled WGS sequence"/>
</dbReference>
<feature type="transmembrane region" description="Helical" evidence="1">
    <location>
        <begin position="91"/>
        <end position="116"/>
    </location>
</feature>
<feature type="transmembrane region" description="Helical" evidence="1">
    <location>
        <begin position="316"/>
        <end position="334"/>
    </location>
</feature>
<organism evidence="3 4">
    <name type="scientific">Facklamia lactis</name>
    <dbReference type="NCBI Taxonomy" id="2749967"/>
    <lineage>
        <taxon>Bacteria</taxon>
        <taxon>Bacillati</taxon>
        <taxon>Bacillota</taxon>
        <taxon>Bacilli</taxon>
        <taxon>Lactobacillales</taxon>
        <taxon>Aerococcaceae</taxon>
        <taxon>Facklamia</taxon>
    </lineage>
</organism>